<sequence>MVAIAFETLGKYPLHGERVVLSKGEKISWYFFCGGTAEQSRQFKPVHVAHLADVLPEVVRFLKMPPGSGFMIDSAGHEEIWVERDGGIEVMKIER</sequence>
<dbReference type="InterPro" id="IPR056509">
    <property type="entry name" value="Imm33-like"/>
</dbReference>
<proteinExistence type="predicted"/>
<name>A0A104DT62_BURCE</name>
<comment type="caution">
    <text evidence="2">The sequence shown here is derived from an EMBL/GenBank/DDBJ whole genome shotgun (WGS) entry which is preliminary data.</text>
</comment>
<dbReference type="EMBL" id="LOYH01000027">
    <property type="protein sequence ID" value="KVK86135.1"/>
    <property type="molecule type" value="Genomic_DNA"/>
</dbReference>
<accession>A0A104DT62</accession>
<gene>
    <name evidence="2" type="ORF">WS90_07580</name>
</gene>
<feature type="domain" description="Imm33-like" evidence="1">
    <location>
        <begin position="1"/>
        <end position="82"/>
    </location>
</feature>
<evidence type="ECO:0000313" key="2">
    <source>
        <dbReference type="EMBL" id="KVK86135.1"/>
    </source>
</evidence>
<organism evidence="2 3">
    <name type="scientific">Burkholderia cepacia</name>
    <name type="common">Pseudomonas cepacia</name>
    <dbReference type="NCBI Taxonomy" id="292"/>
    <lineage>
        <taxon>Bacteria</taxon>
        <taxon>Pseudomonadati</taxon>
        <taxon>Pseudomonadota</taxon>
        <taxon>Betaproteobacteria</taxon>
        <taxon>Burkholderiales</taxon>
        <taxon>Burkholderiaceae</taxon>
        <taxon>Burkholderia</taxon>
        <taxon>Burkholderia cepacia complex</taxon>
    </lineage>
</organism>
<dbReference type="Proteomes" id="UP000069001">
    <property type="component" value="Unassembled WGS sequence"/>
</dbReference>
<reference evidence="2 3" key="1">
    <citation type="submission" date="2015-11" db="EMBL/GenBank/DDBJ databases">
        <title>Expanding the genomic diversity of Burkholderia species for the development of highly accurate diagnostics.</title>
        <authorList>
            <person name="Sahl J."/>
            <person name="Keim P."/>
            <person name="Wagner D."/>
        </authorList>
    </citation>
    <scope>NUCLEOTIDE SEQUENCE [LARGE SCALE GENOMIC DNA]</scope>
    <source>
        <strain evidence="2 3">MSMB1302</strain>
    </source>
</reference>
<dbReference type="Pfam" id="PF24719">
    <property type="entry name" value="Imm33-like"/>
    <property type="match status" value="1"/>
</dbReference>
<evidence type="ECO:0000259" key="1">
    <source>
        <dbReference type="Pfam" id="PF24719"/>
    </source>
</evidence>
<evidence type="ECO:0000313" key="3">
    <source>
        <dbReference type="Proteomes" id="UP000069001"/>
    </source>
</evidence>
<dbReference type="AlphaFoldDB" id="A0A104DT62"/>
<protein>
    <recommendedName>
        <fullName evidence="1">Imm33-like domain-containing protein</fullName>
    </recommendedName>
</protein>